<protein>
    <submittedName>
        <fullName evidence="2">Uncharacterized protein</fullName>
    </submittedName>
</protein>
<comment type="caution">
    <text evidence="2">The sequence shown here is derived from an EMBL/GenBank/DDBJ whole genome shotgun (WGS) entry which is preliminary data.</text>
</comment>
<evidence type="ECO:0000256" key="1">
    <source>
        <dbReference type="SAM" id="MobiDB-lite"/>
    </source>
</evidence>
<evidence type="ECO:0000313" key="3">
    <source>
        <dbReference type="Proteomes" id="UP001175001"/>
    </source>
</evidence>
<dbReference type="AlphaFoldDB" id="A0AA40D6Q9"/>
<dbReference type="Proteomes" id="UP001175001">
    <property type="component" value="Unassembled WGS sequence"/>
</dbReference>
<reference evidence="2" key="1">
    <citation type="submission" date="2023-06" db="EMBL/GenBank/DDBJ databases">
        <title>Multi-omics analyses reveal the molecular pathogenesis toolkit of Lasiodiplodia hormozganensis, a cross-kingdom pathogen.</title>
        <authorList>
            <person name="Felix C."/>
            <person name="Meneses R."/>
            <person name="Goncalves M.F.M."/>
            <person name="Tilleman L."/>
            <person name="Duarte A.S."/>
            <person name="Jorrin-Novo J.V."/>
            <person name="Van De Peer Y."/>
            <person name="Deforce D."/>
            <person name="Van Nieuwerburgh F."/>
            <person name="Esteves A.C."/>
            <person name="Alves A."/>
        </authorList>
    </citation>
    <scope>NUCLEOTIDE SEQUENCE</scope>
    <source>
        <strain evidence="2">CBS 339.90</strain>
    </source>
</reference>
<name>A0AA40D6Q9_9PEZI</name>
<gene>
    <name evidence="2" type="ORF">DIS24_g882</name>
</gene>
<feature type="compositionally biased region" description="Basic residues" evidence="1">
    <location>
        <begin position="37"/>
        <end position="49"/>
    </location>
</feature>
<dbReference type="EMBL" id="JAUJDW010000003">
    <property type="protein sequence ID" value="KAK0663742.1"/>
    <property type="molecule type" value="Genomic_DNA"/>
</dbReference>
<organism evidence="2 3">
    <name type="scientific">Lasiodiplodia hormozganensis</name>
    <dbReference type="NCBI Taxonomy" id="869390"/>
    <lineage>
        <taxon>Eukaryota</taxon>
        <taxon>Fungi</taxon>
        <taxon>Dikarya</taxon>
        <taxon>Ascomycota</taxon>
        <taxon>Pezizomycotina</taxon>
        <taxon>Dothideomycetes</taxon>
        <taxon>Dothideomycetes incertae sedis</taxon>
        <taxon>Botryosphaeriales</taxon>
        <taxon>Botryosphaeriaceae</taxon>
        <taxon>Lasiodiplodia</taxon>
    </lineage>
</organism>
<accession>A0AA40D6Q9</accession>
<proteinExistence type="predicted"/>
<evidence type="ECO:0000313" key="2">
    <source>
        <dbReference type="EMBL" id="KAK0663742.1"/>
    </source>
</evidence>
<feature type="region of interest" description="Disordered" evidence="1">
    <location>
        <begin position="29"/>
        <end position="71"/>
    </location>
</feature>
<keyword evidence="3" id="KW-1185">Reference proteome</keyword>
<sequence>MVISMMSTELSTPLFGSAQAYRRSILRPSHPSQQQHPHLHRHCPRHRRYSSTDTRSVHWANNNINDDRPPQTPFPSAAVVALLKSLSQLSPRTRDVLIELAAALDAYALLLDRVDTLQARFLRHHYNLPPATRQRIDALLASSDTILASGTEAIERAVGGALVLSSIRAETVVLEVRRRKKSEGLHELWAAGRQKKPKKEKRWGVTSVGEVARVGSDEKDIEECRGRRDEHMQLVMGTYEVRAYDRVGMQGEGALL</sequence>
<feature type="compositionally biased region" description="Polar residues" evidence="1">
    <location>
        <begin position="51"/>
        <end position="64"/>
    </location>
</feature>